<evidence type="ECO:0000313" key="5">
    <source>
        <dbReference type="Proteomes" id="UP000239203"/>
    </source>
</evidence>
<feature type="domain" description="DUF11" evidence="3">
    <location>
        <begin position="682"/>
        <end position="781"/>
    </location>
</feature>
<evidence type="ECO:0000256" key="1">
    <source>
        <dbReference type="ARBA" id="ARBA00009820"/>
    </source>
</evidence>
<dbReference type="Pfam" id="PF07676">
    <property type="entry name" value="PD40"/>
    <property type="match status" value="3"/>
</dbReference>
<dbReference type="EMBL" id="PTIX01000005">
    <property type="protein sequence ID" value="PPK68472.1"/>
    <property type="molecule type" value="Genomic_DNA"/>
</dbReference>
<evidence type="ECO:0000313" key="4">
    <source>
        <dbReference type="EMBL" id="PPK68472.1"/>
    </source>
</evidence>
<sequence>MATIDRVDPRRARFLRTGATLLLVLGICTVPVHNGTSPVRPVAAASEERIAFAGTEHRSLGTATSQTTTAPVFEGSVTHYDRYPNAVGNVLAFVSLRDSRTYQVYVTDPGGTRRLTTDLNALHPHVSPDGRWVAFDSPDASTPNGQRDLWLVRTDGTGLRKLTDSATDEIWPTFSPDGGSVAFSGNADGRWQIYRMPLDGQPERVTNLLVGAAWQPSWNPSTDPDKRDLIAYTLDGDANEATEGDQTIRITSGGNGLPLLVGSRVGWQSRWPVWLPGGADLLFLSLNKVCGCPGDPEPRGAVDLVYRVSAPTAGDPVLLLEEDRCVDSPAWLDGGLVVARTTARTRNVATMQDIRPDGADPRDLGVEVLTEDPAALTDSNRLFNPNPGFDPWTQRQSYSPDGRRIAVSRFETIEGRRSQRVWITDADGLNGAPMPLADRKVGDWETDAAWSPDGTLVAVARRSPGAPNREGGPSRVVIVRVDTGEVVARLRNPDPNADQDDGQPAWSPDGRVLAFSRGTVAGGPQGQPRTHHVWTARAEGLDQQRDISATVCGFACDTTDDSPAFSPDGRTLVFNRENDGLLRVTLSDNRCEVLLPEGQNSCSGALTDPNGPPQPRDVSFSPDGSKLVMTKRTTYDPNSPESMAILDLDTRRLTRLAGGLPGRQKEPTWQLLVDLGLDAPPVAPRATVGVDTSVTVTVTNRGPGPSPGTELQVSVPPGLTLIRMRGACSSNGPRCDIGLLPPNTTVQVTADLTPTEPGTHPLDWTVTSTVLDTEPNDNGGTTLVPVDVPAPPTTTTTTTPPAPPTSPAPPPLPGPQPPPPASPGVAVVAQPNPSYVGGSTTITYTVRNRGASTATGLRLDLGLPRRVPVASVPPACVRNSCALPDLAPGASLTVQVLLRPDAALVADVTGQLRTTGTDADSGDNRARTRLRILLPKIVAVPPIGKPGFVTSVRGVDFPPGAPVRLTWTPGITASAAPTTPRADGTFTAQLLILTKDQTGPRVITASGPGFGPVTTPFLVVTGMIAPPGVVARR</sequence>
<dbReference type="Gene3D" id="2.120.10.30">
    <property type="entry name" value="TolB, C-terminal domain"/>
    <property type="match status" value="2"/>
</dbReference>
<dbReference type="InterPro" id="IPR011042">
    <property type="entry name" value="6-blade_b-propeller_TolB-like"/>
</dbReference>
<evidence type="ECO:0000259" key="3">
    <source>
        <dbReference type="Pfam" id="PF01345"/>
    </source>
</evidence>
<feature type="compositionally biased region" description="Low complexity" evidence="2">
    <location>
        <begin position="781"/>
        <end position="799"/>
    </location>
</feature>
<comment type="caution">
    <text evidence="4">The sequence shown here is derived from an EMBL/GenBank/DDBJ whole genome shotgun (WGS) entry which is preliminary data.</text>
</comment>
<evidence type="ECO:0000256" key="2">
    <source>
        <dbReference type="SAM" id="MobiDB-lite"/>
    </source>
</evidence>
<keyword evidence="5" id="KW-1185">Reference proteome</keyword>
<dbReference type="InterPro" id="IPR011659">
    <property type="entry name" value="WD40"/>
</dbReference>
<dbReference type="Proteomes" id="UP000239203">
    <property type="component" value="Unassembled WGS sequence"/>
</dbReference>
<organism evidence="4 5">
    <name type="scientific">Actinokineospora auranticolor</name>
    <dbReference type="NCBI Taxonomy" id="155976"/>
    <lineage>
        <taxon>Bacteria</taxon>
        <taxon>Bacillati</taxon>
        <taxon>Actinomycetota</taxon>
        <taxon>Actinomycetes</taxon>
        <taxon>Pseudonocardiales</taxon>
        <taxon>Pseudonocardiaceae</taxon>
        <taxon>Actinokineospora</taxon>
    </lineage>
</organism>
<accession>A0A2S6GTA1</accession>
<dbReference type="InterPro" id="IPR001434">
    <property type="entry name" value="OmcB-like_DUF11"/>
</dbReference>
<dbReference type="SUPFAM" id="SSF82171">
    <property type="entry name" value="DPP6 N-terminal domain-like"/>
    <property type="match status" value="2"/>
</dbReference>
<feature type="region of interest" description="Disordered" evidence="2">
    <location>
        <begin position="601"/>
        <end position="624"/>
    </location>
</feature>
<feature type="compositionally biased region" description="Pro residues" evidence="2">
    <location>
        <begin position="800"/>
        <end position="822"/>
    </location>
</feature>
<dbReference type="PANTHER" id="PTHR36842:SF1">
    <property type="entry name" value="PROTEIN TOLB"/>
    <property type="match status" value="1"/>
</dbReference>
<dbReference type="Gene3D" id="2.60.40.10">
    <property type="entry name" value="Immunoglobulins"/>
    <property type="match status" value="2"/>
</dbReference>
<gene>
    <name evidence="4" type="ORF">CLV40_105195</name>
</gene>
<dbReference type="Pfam" id="PF01345">
    <property type="entry name" value="DUF11"/>
    <property type="match status" value="2"/>
</dbReference>
<proteinExistence type="inferred from homology"/>
<dbReference type="GO" id="GO:0005975">
    <property type="term" value="P:carbohydrate metabolic process"/>
    <property type="evidence" value="ECO:0007669"/>
    <property type="project" value="UniProtKB-ARBA"/>
</dbReference>
<comment type="similarity">
    <text evidence="1">Belongs to the TolB family.</text>
</comment>
<dbReference type="PANTHER" id="PTHR36842">
    <property type="entry name" value="PROTEIN TOLB HOMOLOG"/>
    <property type="match status" value="1"/>
</dbReference>
<feature type="region of interest" description="Disordered" evidence="2">
    <location>
        <begin position="774"/>
        <end position="826"/>
    </location>
</feature>
<feature type="domain" description="DUF11" evidence="3">
    <location>
        <begin position="829"/>
        <end position="928"/>
    </location>
</feature>
<dbReference type="AlphaFoldDB" id="A0A2S6GTA1"/>
<protein>
    <submittedName>
        <fullName evidence="4">WD40 repeat protein</fullName>
    </submittedName>
</protein>
<reference evidence="4 5" key="1">
    <citation type="submission" date="2018-02" db="EMBL/GenBank/DDBJ databases">
        <title>Genomic Encyclopedia of Archaeal and Bacterial Type Strains, Phase II (KMG-II): from individual species to whole genera.</title>
        <authorList>
            <person name="Goeker M."/>
        </authorList>
    </citation>
    <scope>NUCLEOTIDE SEQUENCE [LARGE SCALE GENOMIC DNA]</scope>
    <source>
        <strain evidence="4 5">YU 961-1</strain>
    </source>
</reference>
<dbReference type="InterPro" id="IPR013783">
    <property type="entry name" value="Ig-like_fold"/>
</dbReference>
<name>A0A2S6GTA1_9PSEU</name>